<dbReference type="InterPro" id="IPR050495">
    <property type="entry name" value="ATG22/LtaA_families"/>
</dbReference>
<evidence type="ECO:0000256" key="6">
    <source>
        <dbReference type="SAM" id="Phobius"/>
    </source>
</evidence>
<dbReference type="GO" id="GO:0012505">
    <property type="term" value="C:endomembrane system"/>
    <property type="evidence" value="ECO:0007669"/>
    <property type="project" value="UniProtKB-SubCell"/>
</dbReference>
<organism evidence="7 8">
    <name type="scientific">Bathycoccus prasinos</name>
    <dbReference type="NCBI Taxonomy" id="41875"/>
    <lineage>
        <taxon>Eukaryota</taxon>
        <taxon>Viridiplantae</taxon>
        <taxon>Chlorophyta</taxon>
        <taxon>Mamiellophyceae</taxon>
        <taxon>Mamiellales</taxon>
        <taxon>Bathycoccaceae</taxon>
        <taxon>Bathycoccus</taxon>
    </lineage>
</organism>
<gene>
    <name evidence="7" type="ORF">Bathy05g01990</name>
</gene>
<dbReference type="InterPro" id="IPR024671">
    <property type="entry name" value="Atg22-like"/>
</dbReference>
<dbReference type="PANTHER" id="PTHR23519:SF1">
    <property type="entry name" value="AUTOPHAGY-RELATED PROTEIN 22"/>
    <property type="match status" value="1"/>
</dbReference>
<dbReference type="KEGG" id="bpg:Bathy05g01990"/>
<dbReference type="Proteomes" id="UP000198341">
    <property type="component" value="Chromosome 5"/>
</dbReference>
<keyword evidence="5 6" id="KW-0472">Membrane</keyword>
<evidence type="ECO:0000256" key="5">
    <source>
        <dbReference type="ARBA" id="ARBA00023136"/>
    </source>
</evidence>
<evidence type="ECO:0000313" key="7">
    <source>
        <dbReference type="EMBL" id="CCO16541.1"/>
    </source>
</evidence>
<dbReference type="Pfam" id="PF11700">
    <property type="entry name" value="ATG22"/>
    <property type="match status" value="1"/>
</dbReference>
<accession>K8EEU0</accession>
<dbReference type="RefSeq" id="XP_007512983.1">
    <property type="nucleotide sequence ID" value="XM_007512921.1"/>
</dbReference>
<keyword evidence="3 6" id="KW-0812">Transmembrane</keyword>
<dbReference type="AlphaFoldDB" id="K8EEU0"/>
<dbReference type="EMBL" id="FO082274">
    <property type="protein sequence ID" value="CCO16541.1"/>
    <property type="molecule type" value="Genomic_DNA"/>
</dbReference>
<evidence type="ECO:0000313" key="8">
    <source>
        <dbReference type="Proteomes" id="UP000198341"/>
    </source>
</evidence>
<dbReference type="PANTHER" id="PTHR23519">
    <property type="entry name" value="AUTOPHAGY-RELATED PROTEIN 22"/>
    <property type="match status" value="1"/>
</dbReference>
<evidence type="ECO:0000256" key="1">
    <source>
        <dbReference type="ARBA" id="ARBA00004127"/>
    </source>
</evidence>
<reference evidence="7" key="1">
    <citation type="submission" date="2011-10" db="EMBL/GenBank/DDBJ databases">
        <authorList>
            <person name="Genoscope - CEA"/>
        </authorList>
    </citation>
    <scope>NUCLEOTIDE SEQUENCE [LARGE SCALE GENOMIC DNA]</scope>
    <source>
        <strain evidence="7">RCC 1105</strain>
    </source>
</reference>
<dbReference type="GO" id="GO:0032974">
    <property type="term" value="P:amino acid transmembrane export from vacuole"/>
    <property type="evidence" value="ECO:0007669"/>
    <property type="project" value="TreeGrafter"/>
</dbReference>
<feature type="transmembrane region" description="Helical" evidence="6">
    <location>
        <begin position="81"/>
        <end position="103"/>
    </location>
</feature>
<comment type="subcellular location">
    <subcellularLocation>
        <location evidence="1">Endomembrane system</location>
        <topology evidence="1">Multi-pass membrane protein</topology>
    </subcellularLocation>
</comment>
<keyword evidence="4 6" id="KW-1133">Transmembrane helix</keyword>
<name>K8EEU0_9CHLO</name>
<keyword evidence="2" id="KW-0813">Transport</keyword>
<feature type="transmembrane region" description="Helical" evidence="6">
    <location>
        <begin position="26"/>
        <end position="46"/>
    </location>
</feature>
<evidence type="ECO:0000256" key="4">
    <source>
        <dbReference type="ARBA" id="ARBA00022989"/>
    </source>
</evidence>
<evidence type="ECO:0000256" key="3">
    <source>
        <dbReference type="ARBA" id="ARBA00022692"/>
    </source>
</evidence>
<protein>
    <submittedName>
        <fullName evidence="7">Uncharacterized protein</fullName>
    </submittedName>
</protein>
<evidence type="ECO:0000256" key="2">
    <source>
        <dbReference type="ARBA" id="ARBA00022448"/>
    </source>
</evidence>
<dbReference type="OrthoDB" id="2012765at2759"/>
<sequence>MTTVLGGASLLVFAAFSERHAGYKHVLAAILAVFSNTMYGLSVIFYNSYLPILAKESEAILSEGKEEDHDYENELSTKGYAAGYLSGVLGLLLSLVVLFLSGGSDEVRRRRER</sequence>
<proteinExistence type="predicted"/>
<keyword evidence="8" id="KW-1185">Reference proteome</keyword>
<dbReference type="GeneID" id="19015702"/>